<dbReference type="PANTHER" id="PTHR13338:SF4">
    <property type="entry name" value="NADH DEHYDROGENASE [UBIQUINONE] 1 ALPHA SUBCOMPLEX ASSEMBLY FACTOR 4"/>
    <property type="match status" value="1"/>
</dbReference>
<sequence>MGQVGSMISRRANRWNAENRAHKIIGKDKPTPAPKYSSNLREIQEALKITPDLVEKLSKKDAGLDDRLKQVYVTSETTIVQNDPETQNIDRPLPSDTKRVEDFEFGHKEPKNVRHGRVTLRQASQFLGDYQRDQTEWTVEKIAQHYNLPVNTVDAIVTHFRPFQIYIPDPKRQDKVLQQSGTAQKALPKSPIEDEVKKS</sequence>
<dbReference type="GO" id="GO:0032981">
    <property type="term" value="P:mitochondrial respiratory chain complex I assembly"/>
    <property type="evidence" value="ECO:0007669"/>
    <property type="project" value="InterPro"/>
</dbReference>
<evidence type="ECO:0000256" key="1">
    <source>
        <dbReference type="SAM" id="MobiDB-lite"/>
    </source>
</evidence>
<feature type="region of interest" description="Disordered" evidence="1">
    <location>
        <begin position="171"/>
        <end position="199"/>
    </location>
</feature>
<reference evidence="2" key="1">
    <citation type="journal article" date="2020" name="BMC">
        <title>Leishmania infection induces a limited differential gene expression in the sand fly midgut.</title>
        <authorList>
            <person name="Coutinho-Abreu I.V."/>
            <person name="Serafim T.D."/>
            <person name="Meneses C."/>
            <person name="Kamhawi S."/>
            <person name="Oliveira F."/>
            <person name="Valenzuela J.G."/>
        </authorList>
    </citation>
    <scope>NUCLEOTIDE SEQUENCE</scope>
    <source>
        <strain evidence="2">Jacobina</strain>
        <tissue evidence="2">Midgut</tissue>
    </source>
</reference>
<dbReference type="InterPro" id="IPR009622">
    <property type="entry name" value="NDUFAF4"/>
</dbReference>
<protein>
    <submittedName>
        <fullName evidence="2">Uncharacterized protein</fullName>
    </submittedName>
</protein>
<accession>A0A7G3ALM9</accession>
<feature type="region of interest" description="Disordered" evidence="1">
    <location>
        <begin position="1"/>
        <end position="36"/>
    </location>
</feature>
<proteinExistence type="predicted"/>
<dbReference type="VEuPathDB" id="VectorBase:LLONM1_009830"/>
<dbReference type="Pfam" id="PF06784">
    <property type="entry name" value="UPF0240"/>
    <property type="match status" value="1"/>
</dbReference>
<evidence type="ECO:0000313" key="2">
    <source>
        <dbReference type="EMBL" id="MBC1172698.1"/>
    </source>
</evidence>
<dbReference type="GO" id="GO:0005739">
    <property type="term" value="C:mitochondrion"/>
    <property type="evidence" value="ECO:0007669"/>
    <property type="project" value="TreeGrafter"/>
</dbReference>
<dbReference type="AlphaFoldDB" id="A0A7G3ALM9"/>
<feature type="compositionally biased region" description="Basic and acidic residues" evidence="1">
    <location>
        <begin position="17"/>
        <end position="30"/>
    </location>
</feature>
<dbReference type="EMBL" id="GITU01003995">
    <property type="protein sequence ID" value="MBC1172698.1"/>
    <property type="molecule type" value="Transcribed_RNA"/>
</dbReference>
<organism evidence="2">
    <name type="scientific">Lutzomyia longipalpis</name>
    <name type="common">Sand fly</name>
    <dbReference type="NCBI Taxonomy" id="7200"/>
    <lineage>
        <taxon>Eukaryota</taxon>
        <taxon>Metazoa</taxon>
        <taxon>Ecdysozoa</taxon>
        <taxon>Arthropoda</taxon>
        <taxon>Hexapoda</taxon>
        <taxon>Insecta</taxon>
        <taxon>Pterygota</taxon>
        <taxon>Neoptera</taxon>
        <taxon>Endopterygota</taxon>
        <taxon>Diptera</taxon>
        <taxon>Nematocera</taxon>
        <taxon>Psychodoidea</taxon>
        <taxon>Psychodidae</taxon>
        <taxon>Lutzomyia</taxon>
        <taxon>Lutzomyia</taxon>
    </lineage>
</organism>
<name>A0A7G3ALM9_LUTLO</name>
<dbReference type="PANTHER" id="PTHR13338">
    <property type="entry name" value="UPF0240 PROTEIN"/>
    <property type="match status" value="1"/>
</dbReference>